<dbReference type="InterPro" id="IPR017853">
    <property type="entry name" value="GH"/>
</dbReference>
<organism evidence="1 2">
    <name type="scientific">Sulfobacillus benefaciens</name>
    <dbReference type="NCBI Taxonomy" id="453960"/>
    <lineage>
        <taxon>Bacteria</taxon>
        <taxon>Bacillati</taxon>
        <taxon>Bacillota</taxon>
        <taxon>Clostridia</taxon>
        <taxon>Eubacteriales</taxon>
        <taxon>Clostridiales Family XVII. Incertae Sedis</taxon>
        <taxon>Sulfobacillus</taxon>
    </lineage>
</organism>
<dbReference type="EMBL" id="PXYT01000023">
    <property type="protein sequence ID" value="PSR27894.1"/>
    <property type="molecule type" value="Genomic_DNA"/>
</dbReference>
<dbReference type="Gene3D" id="3.20.20.80">
    <property type="entry name" value="Glycosidases"/>
    <property type="match status" value="1"/>
</dbReference>
<evidence type="ECO:0000313" key="1">
    <source>
        <dbReference type="EMBL" id="PSR27894.1"/>
    </source>
</evidence>
<proteinExistence type="predicted"/>
<name>A0A2T2X082_9FIRM</name>
<comment type="caution">
    <text evidence="1">The sequence shown here is derived from an EMBL/GenBank/DDBJ whole genome shotgun (WGS) entry which is preliminary data.</text>
</comment>
<dbReference type="SUPFAM" id="SSF51445">
    <property type="entry name" value="(Trans)glycosidases"/>
    <property type="match status" value="1"/>
</dbReference>
<sequence length="709" mass="76944">MRVFHSVLNSIRWSFARKMLAGMTIGLLGTATIRFLPPVLYTVAQPIIPVPAVTGISVTPSMFGANVSGWDPWMLSPSGVSAIKSMGFTVQQFPNCPWIYNWSTNQSLNGGKWYPIPVSLNQWSQELTQTHNTGLYIVPYGFNRSGTGGATVSSVQNLTEYIVQHHEPISAMVIGSEQYGSWAQNLHHRQTALRYAQLSVKMAQAIHAIDPAMKVGVDYELPANITQADFKSTLWNKTVISMTAPYVQFVSVHIYPLNQVQSNVSLLQSLYAELASDMRYVNQQVQQFSGSSGNHLALWVTEFNPYGLESAQSVQPVFGAALVQSYLEMMSLGAKQVDWWAMYGDAHIPQSPGSIATNTPLATGSQATFASNGLASEAIAPQPQPENSLYSTGVAYRQMMQLIGRGATLFVDSPLYHTYHVFAARIRHQNSEDWIVINDSHHTATVTVSGQQHSLASAAMTIFSGVLPSSTPQVSGVPVHSPTILTSAQWNAHTHQLTITGQGFGVTPSSGSPAPGQGIDQSRLMVTDNTSTANYGWAFPGVNTDWYGITPVTWSNTSIVLKLDGPMPNSGDSLHVSWWNPIGFMDVPTHQIPVRWIPSSPIQPVASIAISSATYSPTTRILTILGNNLGSLPQTVAARGGGYDQEDFAILIRGSNIQYGYEGNNDWYGVVIKQWTSSKIVAELVTPPAAGQPVQVTWIATNQSIIASS</sequence>
<dbReference type="AlphaFoldDB" id="A0A2T2X082"/>
<evidence type="ECO:0000313" key="2">
    <source>
        <dbReference type="Proteomes" id="UP000242699"/>
    </source>
</evidence>
<reference evidence="1 2" key="1">
    <citation type="journal article" date="2014" name="BMC Genomics">
        <title>Comparison of environmental and isolate Sulfobacillus genomes reveals diverse carbon, sulfur, nitrogen, and hydrogen metabolisms.</title>
        <authorList>
            <person name="Justice N.B."/>
            <person name="Norman A."/>
            <person name="Brown C.T."/>
            <person name="Singh A."/>
            <person name="Thomas B.C."/>
            <person name="Banfield J.F."/>
        </authorList>
    </citation>
    <scope>NUCLEOTIDE SEQUENCE [LARGE SCALE GENOMIC DNA]</scope>
    <source>
        <strain evidence="1">AMDSBA1</strain>
    </source>
</reference>
<accession>A0A2T2X082</accession>
<gene>
    <name evidence="1" type="ORF">C7B43_10945</name>
</gene>
<protein>
    <submittedName>
        <fullName evidence="1">Uncharacterized protein</fullName>
    </submittedName>
</protein>
<dbReference type="Proteomes" id="UP000242699">
    <property type="component" value="Unassembled WGS sequence"/>
</dbReference>